<organism evidence="2 3">
    <name type="scientific">Idiomarina aquatica</name>
    <dbReference type="NCBI Taxonomy" id="1327752"/>
    <lineage>
        <taxon>Bacteria</taxon>
        <taxon>Pseudomonadati</taxon>
        <taxon>Pseudomonadota</taxon>
        <taxon>Gammaproteobacteria</taxon>
        <taxon>Alteromonadales</taxon>
        <taxon>Idiomarinaceae</taxon>
        <taxon>Idiomarina</taxon>
    </lineage>
</organism>
<evidence type="ECO:0000313" key="2">
    <source>
        <dbReference type="EMBL" id="TDP40509.1"/>
    </source>
</evidence>
<evidence type="ECO:0000313" key="3">
    <source>
        <dbReference type="Proteomes" id="UP000295531"/>
    </source>
</evidence>
<dbReference type="EMBL" id="SNXI01000001">
    <property type="protein sequence ID" value="TDP40509.1"/>
    <property type="molecule type" value="Genomic_DNA"/>
</dbReference>
<protein>
    <submittedName>
        <fullName evidence="2">Uncharacterized protein</fullName>
    </submittedName>
</protein>
<gene>
    <name evidence="2" type="ORF">DEU29_10153</name>
</gene>
<proteinExistence type="predicted"/>
<dbReference type="AlphaFoldDB" id="A0A4R6PP74"/>
<feature type="transmembrane region" description="Helical" evidence="1">
    <location>
        <begin position="32"/>
        <end position="50"/>
    </location>
</feature>
<sequence>MKNALLTGLGIGVGVAIYEVLTNGLSGADFYRAIFVGVFCTVIFAVYNSLKPKSEG</sequence>
<reference evidence="2 3" key="1">
    <citation type="submission" date="2019-03" db="EMBL/GenBank/DDBJ databases">
        <title>Freshwater and sediment microbial communities from various areas in North America, analyzing microbe dynamics in response to fracking.</title>
        <authorList>
            <person name="Lamendella R."/>
        </authorList>
    </citation>
    <scope>NUCLEOTIDE SEQUENCE [LARGE SCALE GENOMIC DNA]</scope>
    <source>
        <strain evidence="2 3">18_TX</strain>
    </source>
</reference>
<dbReference type="RefSeq" id="WP_166635852.1">
    <property type="nucleotide sequence ID" value="NZ_SNXI01000001.1"/>
</dbReference>
<keyword evidence="1" id="KW-0812">Transmembrane</keyword>
<keyword evidence="1" id="KW-0472">Membrane</keyword>
<dbReference type="Proteomes" id="UP000295531">
    <property type="component" value="Unassembled WGS sequence"/>
</dbReference>
<comment type="caution">
    <text evidence="2">The sequence shown here is derived from an EMBL/GenBank/DDBJ whole genome shotgun (WGS) entry which is preliminary data.</text>
</comment>
<name>A0A4R6PP74_9GAMM</name>
<keyword evidence="1" id="KW-1133">Transmembrane helix</keyword>
<accession>A0A4R6PP74</accession>
<evidence type="ECO:0000256" key="1">
    <source>
        <dbReference type="SAM" id="Phobius"/>
    </source>
</evidence>
<keyword evidence="3" id="KW-1185">Reference proteome</keyword>